<evidence type="ECO:0000256" key="2">
    <source>
        <dbReference type="SAM" id="Phobius"/>
    </source>
</evidence>
<dbReference type="NCBIfam" id="NF041554">
    <property type="entry name" value="SA1362_fam"/>
    <property type="match status" value="1"/>
</dbReference>
<keyword evidence="2" id="KW-1133">Transmembrane helix</keyword>
<organism evidence="3 4">
    <name type="scientific">Virgibacillus byunsanensis</name>
    <dbReference type="NCBI Taxonomy" id="570945"/>
    <lineage>
        <taxon>Bacteria</taxon>
        <taxon>Bacillati</taxon>
        <taxon>Bacillota</taxon>
        <taxon>Bacilli</taxon>
        <taxon>Bacillales</taxon>
        <taxon>Bacillaceae</taxon>
        <taxon>Virgibacillus</taxon>
    </lineage>
</organism>
<dbReference type="Proteomes" id="UP001597040">
    <property type="component" value="Unassembled WGS sequence"/>
</dbReference>
<feature type="compositionally biased region" description="Basic residues" evidence="1">
    <location>
        <begin position="90"/>
        <end position="107"/>
    </location>
</feature>
<keyword evidence="2" id="KW-0812">Transmembrane</keyword>
<feature type="region of interest" description="Disordered" evidence="1">
    <location>
        <begin position="71"/>
        <end position="124"/>
    </location>
</feature>
<keyword evidence="2" id="KW-0472">Membrane</keyword>
<evidence type="ECO:0000313" key="3">
    <source>
        <dbReference type="EMBL" id="MFD1038460.1"/>
    </source>
</evidence>
<evidence type="ECO:0000313" key="4">
    <source>
        <dbReference type="Proteomes" id="UP001597040"/>
    </source>
</evidence>
<proteinExistence type="predicted"/>
<feature type="transmembrane region" description="Helical" evidence="2">
    <location>
        <begin position="32"/>
        <end position="55"/>
    </location>
</feature>
<dbReference type="InterPro" id="IPR048110">
    <property type="entry name" value="SA1362/YqhP-like"/>
</dbReference>
<gene>
    <name evidence="3" type="ORF">ACFQ3N_08620</name>
</gene>
<evidence type="ECO:0000256" key="1">
    <source>
        <dbReference type="SAM" id="MobiDB-lite"/>
    </source>
</evidence>
<protein>
    <submittedName>
        <fullName evidence="3">SA1362 family protein</fullName>
    </submittedName>
</protein>
<reference evidence="4" key="1">
    <citation type="journal article" date="2019" name="Int. J. Syst. Evol. Microbiol.">
        <title>The Global Catalogue of Microorganisms (GCM) 10K type strain sequencing project: providing services to taxonomists for standard genome sequencing and annotation.</title>
        <authorList>
            <consortium name="The Broad Institute Genomics Platform"/>
            <consortium name="The Broad Institute Genome Sequencing Center for Infectious Disease"/>
            <person name="Wu L."/>
            <person name="Ma J."/>
        </authorList>
    </citation>
    <scope>NUCLEOTIDE SEQUENCE [LARGE SCALE GENOMIC DNA]</scope>
    <source>
        <strain evidence="4">CCUG 56754</strain>
    </source>
</reference>
<dbReference type="RefSeq" id="WP_390361458.1">
    <property type="nucleotide sequence ID" value="NZ_JBHTKJ010000021.1"/>
</dbReference>
<name>A0ABW3LJ89_9BACI</name>
<sequence>MVRNKFSSLIYIIIGLAVIGLISQLFTNTANFFMNIVVMVGFGLAIFAVVYFLFFKKRATSSDMRKYKQAVKQSKSKYKQQTKSPTSSTKRPHALQMKKKQTKRASHLRVIDGNKQKRKDRATF</sequence>
<accession>A0ABW3LJ89</accession>
<keyword evidence="4" id="KW-1185">Reference proteome</keyword>
<dbReference type="EMBL" id="JBHTKJ010000021">
    <property type="protein sequence ID" value="MFD1038460.1"/>
    <property type="molecule type" value="Genomic_DNA"/>
</dbReference>
<feature type="compositionally biased region" description="Basic and acidic residues" evidence="1">
    <location>
        <begin position="109"/>
        <end position="124"/>
    </location>
</feature>
<feature type="transmembrane region" description="Helical" evidence="2">
    <location>
        <begin position="9"/>
        <end position="26"/>
    </location>
</feature>
<comment type="caution">
    <text evidence="3">The sequence shown here is derived from an EMBL/GenBank/DDBJ whole genome shotgun (WGS) entry which is preliminary data.</text>
</comment>